<evidence type="ECO:0000313" key="1">
    <source>
        <dbReference type="EMBL" id="MFB9775393.1"/>
    </source>
</evidence>
<reference evidence="1 2" key="1">
    <citation type="submission" date="2024-09" db="EMBL/GenBank/DDBJ databases">
        <authorList>
            <person name="Sun Q."/>
            <person name="Mori K."/>
        </authorList>
    </citation>
    <scope>NUCLEOTIDE SEQUENCE [LARGE SCALE GENOMIC DNA]</scope>
    <source>
        <strain evidence="1 2">JCM 11683</strain>
    </source>
</reference>
<proteinExistence type="predicted"/>
<sequence length="83" mass="9276">MKAKRIAKNTYEVLNNTGVDATDVRIIADPHLTPDETVIERVGALKDGDSQIVTVIPTLATATDAYLIRWQSYYGRGEHRFQS</sequence>
<name>A0ABV5WZ16_9MICO</name>
<keyword evidence="2" id="KW-1185">Reference proteome</keyword>
<organism evidence="1 2">
    <name type="scientific">Brevibacterium otitidis</name>
    <dbReference type="NCBI Taxonomy" id="53364"/>
    <lineage>
        <taxon>Bacteria</taxon>
        <taxon>Bacillati</taxon>
        <taxon>Actinomycetota</taxon>
        <taxon>Actinomycetes</taxon>
        <taxon>Micrococcales</taxon>
        <taxon>Brevibacteriaceae</taxon>
        <taxon>Brevibacterium</taxon>
    </lineage>
</organism>
<dbReference type="EMBL" id="JBHMAU010000025">
    <property type="protein sequence ID" value="MFB9775393.1"/>
    <property type="molecule type" value="Genomic_DNA"/>
</dbReference>
<gene>
    <name evidence="1" type="ORF">ACFFN1_03040</name>
</gene>
<protein>
    <submittedName>
        <fullName evidence="1">Uncharacterized protein</fullName>
    </submittedName>
</protein>
<accession>A0ABV5WZ16</accession>
<evidence type="ECO:0000313" key="2">
    <source>
        <dbReference type="Proteomes" id="UP001589707"/>
    </source>
</evidence>
<dbReference type="Proteomes" id="UP001589707">
    <property type="component" value="Unassembled WGS sequence"/>
</dbReference>
<comment type="caution">
    <text evidence="1">The sequence shown here is derived from an EMBL/GenBank/DDBJ whole genome shotgun (WGS) entry which is preliminary data.</text>
</comment>
<dbReference type="RefSeq" id="WP_376838482.1">
    <property type="nucleotide sequence ID" value="NZ_JBHMAU010000025.1"/>
</dbReference>